<dbReference type="GeneID" id="28817427"/>
<dbReference type="InParanoid" id="A0A194XHZ9"/>
<evidence type="ECO:0000313" key="2">
    <source>
        <dbReference type="Proteomes" id="UP000070700"/>
    </source>
</evidence>
<dbReference type="EMBL" id="KQ947410">
    <property type="protein sequence ID" value="KUJ19845.1"/>
    <property type="molecule type" value="Genomic_DNA"/>
</dbReference>
<dbReference type="KEGG" id="psco:LY89DRAFT_462934"/>
<sequence length="108" mass="12550">MKCFTKAAQAWLCLSAVPPPPSLVHQKWISGFHMTKHRAIQRIKVGEEVVWVFAFIFDLSMYLRTLYSTEAIVSICPHHGVRRPLFPIRHTMQRPQNPRLQGKWSVVI</sequence>
<name>A0A194XHZ9_MOLSC</name>
<accession>A0A194XHZ9</accession>
<organism evidence="1 2">
    <name type="scientific">Mollisia scopiformis</name>
    <name type="common">Conifer needle endophyte fungus</name>
    <name type="synonym">Phialocephala scopiformis</name>
    <dbReference type="NCBI Taxonomy" id="149040"/>
    <lineage>
        <taxon>Eukaryota</taxon>
        <taxon>Fungi</taxon>
        <taxon>Dikarya</taxon>
        <taxon>Ascomycota</taxon>
        <taxon>Pezizomycotina</taxon>
        <taxon>Leotiomycetes</taxon>
        <taxon>Helotiales</taxon>
        <taxon>Mollisiaceae</taxon>
        <taxon>Mollisia</taxon>
    </lineage>
</organism>
<proteinExistence type="predicted"/>
<evidence type="ECO:0000313" key="1">
    <source>
        <dbReference type="EMBL" id="KUJ19845.1"/>
    </source>
</evidence>
<protein>
    <submittedName>
        <fullName evidence="1">Uncharacterized protein</fullName>
    </submittedName>
</protein>
<dbReference type="RefSeq" id="XP_018074200.1">
    <property type="nucleotide sequence ID" value="XM_018207701.1"/>
</dbReference>
<dbReference type="AlphaFoldDB" id="A0A194XHZ9"/>
<keyword evidence="2" id="KW-1185">Reference proteome</keyword>
<dbReference type="Proteomes" id="UP000070700">
    <property type="component" value="Unassembled WGS sequence"/>
</dbReference>
<gene>
    <name evidence="1" type="ORF">LY89DRAFT_462934</name>
</gene>
<reference evidence="1 2" key="1">
    <citation type="submission" date="2015-10" db="EMBL/GenBank/DDBJ databases">
        <title>Full genome of DAOMC 229536 Phialocephala scopiformis, a fungal endophyte of spruce producing the potent anti-insectan compound rugulosin.</title>
        <authorList>
            <consortium name="DOE Joint Genome Institute"/>
            <person name="Walker A.K."/>
            <person name="Frasz S.L."/>
            <person name="Seifert K.A."/>
            <person name="Miller J.D."/>
            <person name="Mondo S.J."/>
            <person name="Labutti K."/>
            <person name="Lipzen A."/>
            <person name="Dockter R."/>
            <person name="Kennedy M."/>
            <person name="Grigoriev I.V."/>
            <person name="Spatafora J.W."/>
        </authorList>
    </citation>
    <scope>NUCLEOTIDE SEQUENCE [LARGE SCALE GENOMIC DNA]</scope>
    <source>
        <strain evidence="1 2">CBS 120377</strain>
    </source>
</reference>